<organism evidence="1 2">
    <name type="scientific">Trichinella spiralis</name>
    <name type="common">Trichina worm</name>
    <dbReference type="NCBI Taxonomy" id="6334"/>
    <lineage>
        <taxon>Eukaryota</taxon>
        <taxon>Metazoa</taxon>
        <taxon>Ecdysozoa</taxon>
        <taxon>Nematoda</taxon>
        <taxon>Enoplea</taxon>
        <taxon>Dorylaimia</taxon>
        <taxon>Trichinellida</taxon>
        <taxon>Trichinellidae</taxon>
        <taxon>Trichinella</taxon>
    </lineage>
</organism>
<dbReference type="Proteomes" id="UP000054776">
    <property type="component" value="Unassembled WGS sequence"/>
</dbReference>
<proteinExistence type="predicted"/>
<gene>
    <name evidence="1" type="ORF">T01_14778</name>
</gene>
<comment type="caution">
    <text evidence="1">The sequence shown here is derived from an EMBL/GenBank/DDBJ whole genome shotgun (WGS) entry which is preliminary data.</text>
</comment>
<reference evidence="1 2" key="1">
    <citation type="submission" date="2015-01" db="EMBL/GenBank/DDBJ databases">
        <title>Evolution of Trichinella species and genotypes.</title>
        <authorList>
            <person name="Korhonen P.K."/>
            <person name="Edoardo P."/>
            <person name="Giuseppe L.R."/>
            <person name="Gasser R.B."/>
        </authorList>
    </citation>
    <scope>NUCLEOTIDE SEQUENCE [LARGE SCALE GENOMIC DNA]</scope>
    <source>
        <strain evidence="1">ISS3</strain>
    </source>
</reference>
<dbReference type="OrthoDB" id="10552805at2759"/>
<accession>A0A0V1B8E8</accession>
<dbReference type="AlphaFoldDB" id="A0A0V1B8E8"/>
<sequence>MDIAVYQMNAVLRRTSEKLTTKPKICKVINSYEAIDGHGEHDLDNSDIRKNVHRRMHCKELLDNIMHGMFPNVSKHNKLRDSQPVGNFQISEGNSVFRLADSEWMTSAFYWTLLSIEMKNSTTKIIDSQIKYKRHLIHKSDVQYHIRS</sequence>
<dbReference type="InParanoid" id="A0A0V1B8E8"/>
<evidence type="ECO:0000313" key="1">
    <source>
        <dbReference type="EMBL" id="KRY33263.1"/>
    </source>
</evidence>
<dbReference type="EMBL" id="JYDH01000085">
    <property type="protein sequence ID" value="KRY33263.1"/>
    <property type="molecule type" value="Genomic_DNA"/>
</dbReference>
<protein>
    <submittedName>
        <fullName evidence="1">Uncharacterized protein</fullName>
    </submittedName>
</protein>
<name>A0A0V1B8E8_TRISP</name>
<evidence type="ECO:0000313" key="2">
    <source>
        <dbReference type="Proteomes" id="UP000054776"/>
    </source>
</evidence>
<keyword evidence="2" id="KW-1185">Reference proteome</keyword>